<dbReference type="Pfam" id="PF00172">
    <property type="entry name" value="Zn_clus"/>
    <property type="match status" value="1"/>
</dbReference>
<feature type="compositionally biased region" description="Polar residues" evidence="6">
    <location>
        <begin position="111"/>
        <end position="127"/>
    </location>
</feature>
<feature type="domain" description="Zn(2)-C6 fungal-type" evidence="7">
    <location>
        <begin position="61"/>
        <end position="91"/>
    </location>
</feature>
<dbReference type="GO" id="GO:0008270">
    <property type="term" value="F:zinc ion binding"/>
    <property type="evidence" value="ECO:0007669"/>
    <property type="project" value="InterPro"/>
</dbReference>
<evidence type="ECO:0000313" key="9">
    <source>
        <dbReference type="Proteomes" id="UP001165120"/>
    </source>
</evidence>
<dbReference type="Proteomes" id="UP001165120">
    <property type="component" value="Unassembled WGS sequence"/>
</dbReference>
<evidence type="ECO:0000259" key="7">
    <source>
        <dbReference type="PROSITE" id="PS50048"/>
    </source>
</evidence>
<organism evidence="8 9">
    <name type="scientific">Candida boidinii</name>
    <name type="common">Yeast</name>
    <dbReference type="NCBI Taxonomy" id="5477"/>
    <lineage>
        <taxon>Eukaryota</taxon>
        <taxon>Fungi</taxon>
        <taxon>Dikarya</taxon>
        <taxon>Ascomycota</taxon>
        <taxon>Saccharomycotina</taxon>
        <taxon>Pichiomycetes</taxon>
        <taxon>Pichiales</taxon>
        <taxon>Pichiaceae</taxon>
        <taxon>Ogataea</taxon>
        <taxon>Ogataea/Candida clade</taxon>
    </lineage>
</organism>
<feature type="compositionally biased region" description="Low complexity" evidence="6">
    <location>
        <begin position="34"/>
        <end position="44"/>
    </location>
</feature>
<dbReference type="PANTHER" id="PTHR47338:SF5">
    <property type="entry name" value="ZN(II)2CYS6 TRANSCRIPTION FACTOR (EUROFUNG)"/>
    <property type="match status" value="1"/>
</dbReference>
<evidence type="ECO:0000256" key="5">
    <source>
        <dbReference type="ARBA" id="ARBA00023242"/>
    </source>
</evidence>
<protein>
    <submittedName>
        <fullName evidence="8">Unnamed protein product</fullName>
    </submittedName>
</protein>
<dbReference type="PROSITE" id="PS00463">
    <property type="entry name" value="ZN2_CY6_FUNGAL_1"/>
    <property type="match status" value="1"/>
</dbReference>
<dbReference type="InterPro" id="IPR036864">
    <property type="entry name" value="Zn2-C6_fun-type_DNA-bd_sf"/>
</dbReference>
<keyword evidence="9" id="KW-1185">Reference proteome</keyword>
<proteinExistence type="predicted"/>
<comment type="subcellular location">
    <subcellularLocation>
        <location evidence="1">Nucleus</location>
    </subcellularLocation>
</comment>
<evidence type="ECO:0000256" key="2">
    <source>
        <dbReference type="ARBA" id="ARBA00022723"/>
    </source>
</evidence>
<evidence type="ECO:0000313" key="8">
    <source>
        <dbReference type="EMBL" id="GME68549.1"/>
    </source>
</evidence>
<dbReference type="PROSITE" id="PS50048">
    <property type="entry name" value="ZN2_CY6_FUNGAL_2"/>
    <property type="match status" value="1"/>
</dbReference>
<feature type="compositionally biased region" description="Basic and acidic residues" evidence="6">
    <location>
        <begin position="374"/>
        <end position="391"/>
    </location>
</feature>
<keyword evidence="5" id="KW-0539">Nucleus</keyword>
<dbReference type="PANTHER" id="PTHR47338">
    <property type="entry name" value="ZN(II)2CYS6 TRANSCRIPTION FACTOR (EUROFUNG)-RELATED"/>
    <property type="match status" value="1"/>
</dbReference>
<evidence type="ECO:0000256" key="1">
    <source>
        <dbReference type="ARBA" id="ARBA00004123"/>
    </source>
</evidence>
<feature type="compositionally biased region" description="Low complexity" evidence="6">
    <location>
        <begin position="392"/>
        <end position="403"/>
    </location>
</feature>
<keyword evidence="4" id="KW-0804">Transcription</keyword>
<evidence type="ECO:0000256" key="6">
    <source>
        <dbReference type="SAM" id="MobiDB-lite"/>
    </source>
</evidence>
<feature type="compositionally biased region" description="Polar residues" evidence="6">
    <location>
        <begin position="137"/>
        <end position="151"/>
    </location>
</feature>
<dbReference type="SUPFAM" id="SSF57701">
    <property type="entry name" value="Zn2/Cys6 DNA-binding domain"/>
    <property type="match status" value="1"/>
</dbReference>
<dbReference type="Pfam" id="PF04082">
    <property type="entry name" value="Fungal_trans"/>
    <property type="match status" value="1"/>
</dbReference>
<feature type="region of interest" description="Disordered" evidence="6">
    <location>
        <begin position="93"/>
        <end position="151"/>
    </location>
</feature>
<dbReference type="GO" id="GO:0000981">
    <property type="term" value="F:DNA-binding transcription factor activity, RNA polymerase II-specific"/>
    <property type="evidence" value="ECO:0007669"/>
    <property type="project" value="InterPro"/>
</dbReference>
<name>A0A9W6WFV7_CANBO</name>
<keyword evidence="3" id="KW-0805">Transcription regulation</keyword>
<dbReference type="CDD" id="cd12148">
    <property type="entry name" value="fungal_TF_MHR"/>
    <property type="match status" value="1"/>
</dbReference>
<accession>A0A9W6WFV7</accession>
<dbReference type="SMART" id="SM00906">
    <property type="entry name" value="Fungal_trans"/>
    <property type="match status" value="1"/>
</dbReference>
<dbReference type="CDD" id="cd00067">
    <property type="entry name" value="GAL4"/>
    <property type="match status" value="1"/>
</dbReference>
<dbReference type="GO" id="GO:0003677">
    <property type="term" value="F:DNA binding"/>
    <property type="evidence" value="ECO:0007669"/>
    <property type="project" value="InterPro"/>
</dbReference>
<dbReference type="AlphaFoldDB" id="A0A9W6WFV7"/>
<dbReference type="EMBL" id="BSXN01000437">
    <property type="protein sequence ID" value="GME68549.1"/>
    <property type="molecule type" value="Genomic_DNA"/>
</dbReference>
<reference evidence="8" key="1">
    <citation type="submission" date="2023-04" db="EMBL/GenBank/DDBJ databases">
        <title>Candida boidinii NBRC 10035.</title>
        <authorList>
            <person name="Ichikawa N."/>
            <person name="Sato H."/>
            <person name="Tonouchi N."/>
        </authorList>
    </citation>
    <scope>NUCLEOTIDE SEQUENCE</scope>
    <source>
        <strain evidence="8">NBRC 10035</strain>
    </source>
</reference>
<gene>
    <name evidence="8" type="ORF">Cboi02_000172200</name>
</gene>
<dbReference type="SMART" id="SM00066">
    <property type="entry name" value="GAL4"/>
    <property type="match status" value="1"/>
</dbReference>
<evidence type="ECO:0000256" key="3">
    <source>
        <dbReference type="ARBA" id="ARBA00023015"/>
    </source>
</evidence>
<dbReference type="Gene3D" id="4.10.240.10">
    <property type="entry name" value="Zn(2)-C6 fungal-type DNA-binding domain"/>
    <property type="match status" value="1"/>
</dbReference>
<feature type="region of interest" description="Disordered" evidence="6">
    <location>
        <begin position="16"/>
        <end position="52"/>
    </location>
</feature>
<dbReference type="InterPro" id="IPR050815">
    <property type="entry name" value="TF_fung"/>
</dbReference>
<comment type="caution">
    <text evidence="8">The sequence shown here is derived from an EMBL/GenBank/DDBJ whole genome shotgun (WGS) entry which is preliminary data.</text>
</comment>
<dbReference type="InterPro" id="IPR001138">
    <property type="entry name" value="Zn2Cys6_DnaBD"/>
</dbReference>
<dbReference type="GO" id="GO:0006351">
    <property type="term" value="P:DNA-templated transcription"/>
    <property type="evidence" value="ECO:0007669"/>
    <property type="project" value="InterPro"/>
</dbReference>
<sequence>MLKDLIVSQEEEVWELNQTSKSSLSPDSQERSDSSSAVLNSSLSKIAKPNTNTQKTKRDVACTCCRAKKIRCDKLSPQCTRCQQRNLECLYKEPRKSGPKTGRNKEKNELLKSQQPKGTETSNTNNPDDLGKKTTDSKQNSKNADSSHENSAYSLLPPFEKVKMNVPNCPIREKIRNDILGFDLTNEDVDVLNSFCFQYPCAMVAKGNYYYHFRYKPESIIHLVFMSWALHSLNENTYKDKSELFYTAAIEHLNDYWGRQNDTSDNFDHCGYLQCLCFKAHFEYKTGRGIQSALTIASAIRICQLFGYDCIDSETEEGFFCYKQPYDALFSASENGGTLSLDDFAGGKYKEYKNSDNLATDDMFNGTRRLEKDKWASQDSHSHQNERKSAKDSNNTGNTVGTTDDTDSWFGSFNFDTREDSEPEMSRIEESRRTFWQVYCMDRYYSLVSGHPCSLYNDKITRIYTRLPCTGIFNDSTDSTESKEDYLHEAMAKLEANELLLDTGFFTSEILILTFSEAIIRWCKNFTMTTEAVMLQDDEYIDYIRNKIEAIAAKFKGLSKNLISFQLVYSEGFNELVLTNTDIILYQSLLKKFCDLSLKTQALSSKSLELYEFCLQTCMQVSQEVVKKFISYDDDEFCTLIVRTPYFITLSTAVKSAIQCLALSKRFSSFDTFGSLKFHGLYQSIQIFKIKLLNAVNISLMCKKFENFLDVRLKELDNNPEAISFHPYGFVN</sequence>
<dbReference type="InterPro" id="IPR007219">
    <property type="entry name" value="XnlR_reg_dom"/>
</dbReference>
<feature type="region of interest" description="Disordered" evidence="6">
    <location>
        <begin position="374"/>
        <end position="407"/>
    </location>
</feature>
<dbReference type="GO" id="GO:0005634">
    <property type="term" value="C:nucleus"/>
    <property type="evidence" value="ECO:0007669"/>
    <property type="project" value="UniProtKB-SubCell"/>
</dbReference>
<evidence type="ECO:0000256" key="4">
    <source>
        <dbReference type="ARBA" id="ARBA00023163"/>
    </source>
</evidence>
<keyword evidence="2" id="KW-0479">Metal-binding</keyword>